<dbReference type="PROSITE" id="PS51257">
    <property type="entry name" value="PROKAR_LIPOPROTEIN"/>
    <property type="match status" value="1"/>
</dbReference>
<dbReference type="GO" id="GO:0016020">
    <property type="term" value="C:membrane"/>
    <property type="evidence" value="ECO:0007669"/>
    <property type="project" value="UniProtKB-SubCell"/>
</dbReference>
<evidence type="ECO:0000256" key="3">
    <source>
        <dbReference type="ARBA" id="ARBA00022989"/>
    </source>
</evidence>
<feature type="transmembrane region" description="Helical" evidence="5">
    <location>
        <begin position="48"/>
        <end position="68"/>
    </location>
</feature>
<keyword evidence="3 5" id="KW-1133">Transmembrane helix</keyword>
<evidence type="ECO:0000259" key="6">
    <source>
        <dbReference type="Pfam" id="PF13886"/>
    </source>
</evidence>
<evidence type="ECO:0000256" key="2">
    <source>
        <dbReference type="ARBA" id="ARBA00022692"/>
    </source>
</evidence>
<comment type="subcellular location">
    <subcellularLocation>
        <location evidence="1">Membrane</location>
        <topology evidence="1">Multi-pass membrane protein</topology>
    </subcellularLocation>
</comment>
<reference evidence="7 8" key="1">
    <citation type="journal article" date="2016" name="Mol. Biol. Evol.">
        <title>Genome-Wide Survey of Gut Fungi (Harpellales) Reveals the First Horizontally Transferred Ubiquitin Gene from a Mosquito Host.</title>
        <authorList>
            <person name="Wang Y."/>
            <person name="White M.M."/>
            <person name="Kvist S."/>
            <person name="Moncalvo J.M."/>
        </authorList>
    </citation>
    <scope>NUCLEOTIDE SEQUENCE [LARGE SCALE GENOMIC DNA]</scope>
    <source>
        <strain evidence="7 8">ALG-7-W6</strain>
    </source>
</reference>
<evidence type="ECO:0000313" key="8">
    <source>
        <dbReference type="Proteomes" id="UP000187455"/>
    </source>
</evidence>
<name>A0A1R0H5T3_9FUNG</name>
<feature type="transmembrane region" description="Helical" evidence="5">
    <location>
        <begin position="80"/>
        <end position="104"/>
    </location>
</feature>
<dbReference type="Proteomes" id="UP000187455">
    <property type="component" value="Unassembled WGS sequence"/>
</dbReference>
<keyword evidence="8" id="KW-1185">Reference proteome</keyword>
<evidence type="ECO:0000256" key="1">
    <source>
        <dbReference type="ARBA" id="ARBA00004141"/>
    </source>
</evidence>
<feature type="domain" description="TM7S3/TM198-like" evidence="6">
    <location>
        <begin position="15"/>
        <end position="135"/>
    </location>
</feature>
<evidence type="ECO:0000313" key="7">
    <source>
        <dbReference type="EMBL" id="OLY84448.1"/>
    </source>
</evidence>
<dbReference type="Pfam" id="PF13886">
    <property type="entry name" value="TM7S3_TM198"/>
    <property type="match status" value="1"/>
</dbReference>
<organism evidence="7 8">
    <name type="scientific">Smittium mucronatum</name>
    <dbReference type="NCBI Taxonomy" id="133383"/>
    <lineage>
        <taxon>Eukaryota</taxon>
        <taxon>Fungi</taxon>
        <taxon>Fungi incertae sedis</taxon>
        <taxon>Zoopagomycota</taxon>
        <taxon>Kickxellomycotina</taxon>
        <taxon>Harpellomycetes</taxon>
        <taxon>Harpellales</taxon>
        <taxon>Legeriomycetaceae</taxon>
        <taxon>Smittium</taxon>
    </lineage>
</organism>
<dbReference type="OrthoDB" id="102260at2759"/>
<feature type="transmembrane region" description="Helical" evidence="5">
    <location>
        <begin position="12"/>
        <end position="36"/>
    </location>
</feature>
<dbReference type="AlphaFoldDB" id="A0A1R0H5T3"/>
<comment type="caution">
    <text evidence="7">The sequence shown here is derived from an EMBL/GenBank/DDBJ whole genome shotgun (WGS) entry which is preliminary data.</text>
</comment>
<proteinExistence type="predicted"/>
<keyword evidence="4 5" id="KW-0472">Membrane</keyword>
<evidence type="ECO:0000256" key="4">
    <source>
        <dbReference type="ARBA" id="ARBA00023136"/>
    </source>
</evidence>
<gene>
    <name evidence="7" type="ORF">AYI68_g1390</name>
</gene>
<sequence length="149" mass="16918">MFNSVLKFRNIGYHFSLVSQAALSASCFSFYLWSFCDNGLFIQSGSRAAFVFFFVAVFLFAFLTSPFLTSPVCHPIIGSYFFILGIDCYVRSGWAIHISTITGAQQDAYYHVNRKTGIEMAFVLIIAAVGIIFQVWQVRNTAYRLYHNI</sequence>
<dbReference type="InterPro" id="IPR025256">
    <property type="entry name" value="TM7S3/TM198-like_dom"/>
</dbReference>
<feature type="transmembrane region" description="Helical" evidence="5">
    <location>
        <begin position="116"/>
        <end position="136"/>
    </location>
</feature>
<evidence type="ECO:0000256" key="5">
    <source>
        <dbReference type="SAM" id="Phobius"/>
    </source>
</evidence>
<dbReference type="EMBL" id="LSSL01000493">
    <property type="protein sequence ID" value="OLY84448.1"/>
    <property type="molecule type" value="Genomic_DNA"/>
</dbReference>
<accession>A0A1R0H5T3</accession>
<keyword evidence="2 5" id="KW-0812">Transmembrane</keyword>
<protein>
    <recommendedName>
        <fullName evidence="6">TM7S3/TM198-like domain-containing protein</fullName>
    </recommendedName>
</protein>